<dbReference type="Proteomes" id="UP000254573">
    <property type="component" value="Unassembled WGS sequence"/>
</dbReference>
<dbReference type="SUPFAM" id="SSF46785">
    <property type="entry name" value="Winged helix' DNA-binding domain"/>
    <property type="match status" value="1"/>
</dbReference>
<dbReference type="KEGG" id="prb:X636_23340"/>
<dbReference type="OrthoDB" id="8587114at2"/>
<dbReference type="Gene3D" id="3.40.190.290">
    <property type="match status" value="1"/>
</dbReference>
<dbReference type="EMBL" id="UGSG01000001">
    <property type="protein sequence ID" value="SUA74807.1"/>
    <property type="molecule type" value="Genomic_DNA"/>
</dbReference>
<dbReference type="Proteomes" id="UP000361468">
    <property type="component" value="Unassembled WGS sequence"/>
</dbReference>
<reference evidence="7 9" key="1">
    <citation type="submission" date="2018-06" db="EMBL/GenBank/DDBJ databases">
        <authorList>
            <consortium name="Pathogen Informatics"/>
            <person name="Doyle S."/>
        </authorList>
    </citation>
    <scope>NUCLEOTIDE SEQUENCE [LARGE SCALE GENOMIC DNA]</scope>
    <source>
        <strain evidence="7 9">NCTC13160</strain>
    </source>
</reference>
<evidence type="ECO:0000259" key="6">
    <source>
        <dbReference type="PROSITE" id="PS50931"/>
    </source>
</evidence>
<dbReference type="KEGG" id="ppnm:LV28_02555"/>
<dbReference type="PANTHER" id="PTHR30293">
    <property type="entry name" value="TRANSCRIPTIONAL REGULATORY PROTEIN NAC-RELATED"/>
    <property type="match status" value="1"/>
</dbReference>
<dbReference type="PANTHER" id="PTHR30293:SF0">
    <property type="entry name" value="NITROGEN ASSIMILATION REGULATORY PROTEIN NAC"/>
    <property type="match status" value="1"/>
</dbReference>
<dbReference type="FunFam" id="1.10.10.10:FF:000001">
    <property type="entry name" value="LysR family transcriptional regulator"/>
    <property type="match status" value="1"/>
</dbReference>
<dbReference type="GeneID" id="57199002"/>
<dbReference type="InterPro" id="IPR036390">
    <property type="entry name" value="WH_DNA-bd_sf"/>
</dbReference>
<reference evidence="8 10" key="2">
    <citation type="submission" date="2019-08" db="EMBL/GenBank/DDBJ databases">
        <authorList>
            <person name="Peeters C."/>
        </authorList>
    </citation>
    <scope>NUCLEOTIDE SEQUENCE [LARGE SCALE GENOMIC DNA]</scope>
    <source>
        <strain evidence="8 10">LMG 31119</strain>
    </source>
</reference>
<dbReference type="Pfam" id="PF00126">
    <property type="entry name" value="HTH_1"/>
    <property type="match status" value="1"/>
</dbReference>
<proteinExistence type="inferred from homology"/>
<dbReference type="PROSITE" id="PS50931">
    <property type="entry name" value="HTH_LYSR"/>
    <property type="match status" value="1"/>
</dbReference>
<accession>A0A378YEG7</accession>
<protein>
    <submittedName>
        <fullName evidence="8">LysR family transcriptional regulator</fullName>
    </submittedName>
    <submittedName>
        <fullName evidence="7">Morphology and auto-aggregation control protein</fullName>
    </submittedName>
</protein>
<evidence type="ECO:0000256" key="4">
    <source>
        <dbReference type="ARBA" id="ARBA00023159"/>
    </source>
</evidence>
<sequence>MDVRQLRNFVAIVDSGSVSKAADRLHIAQPSLSAQLRGLEEELQTQLLLRSAQGVTPTEAGKALYRHARVVMRQMEQIRQEVREGGGSESGPVAVGFPTTIAAILAVPLFTRVREQYPGIRLQIFESMSGYIGELLANGRLDLAMLFRDSETRGISVMPLFDEALYVLGGHRVCPAIYEGDPQRPCALSALANVPIVAPSGTNGLRLLIERSFAQADVELNIVADIDSLPTLIDIARSGDACSILPASALASRDPALRPPSRRIVSPPLQRPASVCWSNSLPVGSATLAVRQCIADLIRELQADGHWTGIALRPAERHVATGMASDPPASGRAR</sequence>
<feature type="domain" description="HTH lysR-type" evidence="6">
    <location>
        <begin position="1"/>
        <end position="58"/>
    </location>
</feature>
<evidence type="ECO:0000313" key="7">
    <source>
        <dbReference type="EMBL" id="SUA74807.1"/>
    </source>
</evidence>
<dbReference type="RefSeq" id="WP_023595926.1">
    <property type="nucleotide sequence ID" value="NC_023018.2"/>
</dbReference>
<name>A0A378YEG7_9BURK</name>
<dbReference type="GO" id="GO:0003700">
    <property type="term" value="F:DNA-binding transcription factor activity"/>
    <property type="evidence" value="ECO:0007669"/>
    <property type="project" value="InterPro"/>
</dbReference>
<dbReference type="InterPro" id="IPR036388">
    <property type="entry name" value="WH-like_DNA-bd_sf"/>
</dbReference>
<keyword evidence="10" id="KW-1185">Reference proteome</keyword>
<evidence type="ECO:0000256" key="3">
    <source>
        <dbReference type="ARBA" id="ARBA00023125"/>
    </source>
</evidence>
<evidence type="ECO:0000256" key="5">
    <source>
        <dbReference type="ARBA" id="ARBA00023163"/>
    </source>
</evidence>
<evidence type="ECO:0000313" key="8">
    <source>
        <dbReference type="EMBL" id="VVE62724.1"/>
    </source>
</evidence>
<dbReference type="PRINTS" id="PR00039">
    <property type="entry name" value="HTHLYSR"/>
</dbReference>
<evidence type="ECO:0000313" key="9">
    <source>
        <dbReference type="Proteomes" id="UP000254573"/>
    </source>
</evidence>
<keyword evidence="2" id="KW-0805">Transcription regulation</keyword>
<dbReference type="Gene3D" id="1.10.10.10">
    <property type="entry name" value="Winged helix-like DNA-binding domain superfamily/Winged helix DNA-binding domain"/>
    <property type="match status" value="1"/>
</dbReference>
<dbReference type="GO" id="GO:0003677">
    <property type="term" value="F:DNA binding"/>
    <property type="evidence" value="ECO:0007669"/>
    <property type="project" value="UniProtKB-KW"/>
</dbReference>
<dbReference type="SUPFAM" id="SSF53850">
    <property type="entry name" value="Periplasmic binding protein-like II"/>
    <property type="match status" value="1"/>
</dbReference>
<keyword evidence="4" id="KW-0010">Activator</keyword>
<keyword evidence="3" id="KW-0238">DNA-binding</keyword>
<evidence type="ECO:0000313" key="10">
    <source>
        <dbReference type="Proteomes" id="UP000361468"/>
    </source>
</evidence>
<comment type="similarity">
    <text evidence="1">Belongs to the LysR transcriptional regulatory family.</text>
</comment>
<dbReference type="InterPro" id="IPR000847">
    <property type="entry name" value="LysR_HTH_N"/>
</dbReference>
<dbReference type="STRING" id="93220.A6P55_23600"/>
<organism evidence="7 9">
    <name type="scientific">Pandoraea pnomenusa</name>
    <dbReference type="NCBI Taxonomy" id="93220"/>
    <lineage>
        <taxon>Bacteria</taxon>
        <taxon>Pseudomonadati</taxon>
        <taxon>Pseudomonadota</taxon>
        <taxon>Betaproteobacteria</taxon>
        <taxon>Burkholderiales</taxon>
        <taxon>Burkholderiaceae</taxon>
        <taxon>Pandoraea</taxon>
    </lineage>
</organism>
<evidence type="ECO:0000256" key="1">
    <source>
        <dbReference type="ARBA" id="ARBA00009437"/>
    </source>
</evidence>
<dbReference type="InterPro" id="IPR005119">
    <property type="entry name" value="LysR_subst-bd"/>
</dbReference>
<keyword evidence="5" id="KW-0804">Transcription</keyword>
<dbReference type="AlphaFoldDB" id="A0A378YEG7"/>
<dbReference type="GO" id="GO:2000142">
    <property type="term" value="P:regulation of DNA-templated transcription initiation"/>
    <property type="evidence" value="ECO:0007669"/>
    <property type="project" value="TreeGrafter"/>
</dbReference>
<evidence type="ECO:0000256" key="2">
    <source>
        <dbReference type="ARBA" id="ARBA00023015"/>
    </source>
</evidence>
<gene>
    <name evidence="7" type="primary">oxyR_1</name>
    <name evidence="7" type="ORF">NCTC13160_00508</name>
    <name evidence="8" type="ORF">PPN31119_00961</name>
</gene>
<dbReference type="Pfam" id="PF03466">
    <property type="entry name" value="LysR_substrate"/>
    <property type="match status" value="1"/>
</dbReference>
<dbReference type="EMBL" id="CABPSO010000002">
    <property type="protein sequence ID" value="VVE62724.1"/>
    <property type="molecule type" value="Genomic_DNA"/>
</dbReference>